<feature type="domain" description="Bacterial transcriptional activator" evidence="1">
    <location>
        <begin position="97"/>
        <end position="235"/>
    </location>
</feature>
<dbReference type="InterPro" id="IPR005158">
    <property type="entry name" value="BTAD"/>
</dbReference>
<dbReference type="SUPFAM" id="SSF48452">
    <property type="entry name" value="TPR-like"/>
    <property type="match status" value="1"/>
</dbReference>
<dbReference type="InterPro" id="IPR051677">
    <property type="entry name" value="AfsR-DnrI-RedD_regulator"/>
</dbReference>
<dbReference type="SMART" id="SM01043">
    <property type="entry name" value="BTAD"/>
    <property type="match status" value="1"/>
</dbReference>
<dbReference type="Pfam" id="PF03704">
    <property type="entry name" value="BTAD"/>
    <property type="match status" value="1"/>
</dbReference>
<reference evidence="2 3" key="1">
    <citation type="submission" date="2023-11" db="EMBL/GenBank/DDBJ databases">
        <title>Novel species in genus Nocardioides.</title>
        <authorList>
            <person name="Zhou H."/>
        </authorList>
    </citation>
    <scope>NUCLEOTIDE SEQUENCE [LARGE SCALE GENOMIC DNA]</scope>
    <source>
        <strain evidence="2 3">S-58</strain>
    </source>
</reference>
<dbReference type="PANTHER" id="PTHR35807">
    <property type="entry name" value="TRANSCRIPTIONAL REGULATOR REDD-RELATED"/>
    <property type="match status" value="1"/>
</dbReference>
<dbReference type="EMBL" id="JAXQPW010000004">
    <property type="protein sequence ID" value="MDZ5662646.1"/>
    <property type="molecule type" value="Genomic_DNA"/>
</dbReference>
<evidence type="ECO:0000313" key="2">
    <source>
        <dbReference type="EMBL" id="MDZ5662646.1"/>
    </source>
</evidence>
<accession>A0ABU5KCE8</accession>
<comment type="caution">
    <text evidence="2">The sequence shown here is derived from an EMBL/GenBank/DDBJ whole genome shotgun (WGS) entry which is preliminary data.</text>
</comment>
<evidence type="ECO:0000259" key="1">
    <source>
        <dbReference type="SMART" id="SM01043"/>
    </source>
</evidence>
<sequence>MALAARLHLLGEFALELDGRPHPAPATARRLLALLAVVHRGRRVSRTALAEAMRPDSDPARATSTLRSVLWRLPRDRGRALVLGDAMEVWVHPDLWVDLWEAETQAQLLCGSVAPLVEDLPDLSLLTHDLLPTWHDSWLAVEQESFRQRRLHALERGADLLCRAGRYHDALSAGLGAVRSEPLRESAHRRVIQVHLAEDNHAEALRHYDGYRRLLADELGLAPSDRMRQMVAPFLGRPVDLPGRAG</sequence>
<proteinExistence type="predicted"/>
<protein>
    <submittedName>
        <fullName evidence="2">BTAD domain-containing putative transcriptional regulator</fullName>
    </submittedName>
</protein>
<gene>
    <name evidence="2" type="ORF">SFC79_12800</name>
</gene>
<keyword evidence="3" id="KW-1185">Reference proteome</keyword>
<evidence type="ECO:0000313" key="3">
    <source>
        <dbReference type="Proteomes" id="UP001291999"/>
    </source>
</evidence>
<name>A0ABU5KCE8_9ACTN</name>
<organism evidence="2 3">
    <name type="scientific">Nocardioides renjunii</name>
    <dbReference type="NCBI Taxonomy" id="3095075"/>
    <lineage>
        <taxon>Bacteria</taxon>
        <taxon>Bacillati</taxon>
        <taxon>Actinomycetota</taxon>
        <taxon>Actinomycetes</taxon>
        <taxon>Propionibacteriales</taxon>
        <taxon>Nocardioidaceae</taxon>
        <taxon>Nocardioides</taxon>
    </lineage>
</organism>
<dbReference type="Gene3D" id="1.25.40.10">
    <property type="entry name" value="Tetratricopeptide repeat domain"/>
    <property type="match status" value="1"/>
</dbReference>
<dbReference type="RefSeq" id="WP_322424646.1">
    <property type="nucleotide sequence ID" value="NZ_JAXQPW010000004.1"/>
</dbReference>
<dbReference type="Proteomes" id="UP001291999">
    <property type="component" value="Unassembled WGS sequence"/>
</dbReference>
<dbReference type="InterPro" id="IPR011990">
    <property type="entry name" value="TPR-like_helical_dom_sf"/>
</dbReference>